<dbReference type="InterPro" id="IPR000192">
    <property type="entry name" value="Aminotrans_V_dom"/>
</dbReference>
<evidence type="ECO:0000256" key="4">
    <source>
        <dbReference type="ARBA" id="ARBA00022898"/>
    </source>
</evidence>
<evidence type="ECO:0000256" key="1">
    <source>
        <dbReference type="ARBA" id="ARBA00001933"/>
    </source>
</evidence>
<evidence type="ECO:0000259" key="7">
    <source>
        <dbReference type="Pfam" id="PF00266"/>
    </source>
</evidence>
<reference evidence="8 9" key="1">
    <citation type="submission" date="2023-04" db="EMBL/GenBank/DDBJ databases">
        <title>Genome of Basidiobolus ranarum AG-B5.</title>
        <authorList>
            <person name="Stajich J.E."/>
            <person name="Carter-House D."/>
            <person name="Gryganskyi A."/>
        </authorList>
    </citation>
    <scope>NUCLEOTIDE SEQUENCE [LARGE SCALE GENOMIC DNA]</scope>
    <source>
        <strain evidence="8 9">AG-B5</strain>
    </source>
</reference>
<accession>A0ABR2VUW3</accession>
<dbReference type="InterPro" id="IPR015424">
    <property type="entry name" value="PyrdxlP-dep_Trfase"/>
</dbReference>
<evidence type="ECO:0000256" key="6">
    <source>
        <dbReference type="RuleBase" id="RU004504"/>
    </source>
</evidence>
<evidence type="ECO:0000313" key="8">
    <source>
        <dbReference type="EMBL" id="KAK9703216.1"/>
    </source>
</evidence>
<keyword evidence="2" id="KW-0032">Aminotransferase</keyword>
<proteinExistence type="inferred from homology"/>
<keyword evidence="3" id="KW-0808">Transferase</keyword>
<name>A0ABR2VUW3_9FUNG</name>
<keyword evidence="4" id="KW-0663">Pyridoxal phosphate</keyword>
<dbReference type="InterPro" id="IPR020578">
    <property type="entry name" value="Aminotrans_V_PyrdxlP_BS"/>
</dbReference>
<dbReference type="EMBL" id="JASJQH010007657">
    <property type="protein sequence ID" value="KAK9703216.1"/>
    <property type="molecule type" value="Genomic_DNA"/>
</dbReference>
<sequence length="201" mass="22299">MDDWGVDVVLTGSQKALGAPPGLSLLLASQRAISTFEKRTSPPSSYYAGWNRWIPIMRNYEARKASYFATPAVQNVMALNVALKRLHSYGVENNFTKHREVSDNVKNTFESWGLQLVPNSRDVAAHAMTAVYYPENVAATAFLPKVASRGVTIAGGIHKENASKYFRIGHMGISVIEPERQHITRVLKAVEETLKECGHKI</sequence>
<gene>
    <name evidence="8" type="ORF">K7432_010850</name>
</gene>
<evidence type="ECO:0000256" key="5">
    <source>
        <dbReference type="RuleBase" id="RU004075"/>
    </source>
</evidence>
<dbReference type="Pfam" id="PF00266">
    <property type="entry name" value="Aminotran_5"/>
    <property type="match status" value="1"/>
</dbReference>
<dbReference type="SUPFAM" id="SSF53383">
    <property type="entry name" value="PLP-dependent transferases"/>
    <property type="match status" value="1"/>
</dbReference>
<feature type="domain" description="Aminotransferase class V" evidence="7">
    <location>
        <begin position="1"/>
        <end position="158"/>
    </location>
</feature>
<dbReference type="InterPro" id="IPR015422">
    <property type="entry name" value="PyrdxlP-dep_Trfase_small"/>
</dbReference>
<dbReference type="PROSITE" id="PS00595">
    <property type="entry name" value="AA_TRANSFER_CLASS_5"/>
    <property type="match status" value="1"/>
</dbReference>
<keyword evidence="9" id="KW-1185">Reference proteome</keyword>
<dbReference type="InterPro" id="IPR015421">
    <property type="entry name" value="PyrdxlP-dep_Trfase_major"/>
</dbReference>
<dbReference type="Proteomes" id="UP001479436">
    <property type="component" value="Unassembled WGS sequence"/>
</dbReference>
<dbReference type="Gene3D" id="3.90.1150.10">
    <property type="entry name" value="Aspartate Aminotransferase, domain 1"/>
    <property type="match status" value="1"/>
</dbReference>
<organism evidence="8 9">
    <name type="scientific">Basidiobolus ranarum</name>
    <dbReference type="NCBI Taxonomy" id="34480"/>
    <lineage>
        <taxon>Eukaryota</taxon>
        <taxon>Fungi</taxon>
        <taxon>Fungi incertae sedis</taxon>
        <taxon>Zoopagomycota</taxon>
        <taxon>Entomophthoromycotina</taxon>
        <taxon>Basidiobolomycetes</taxon>
        <taxon>Basidiobolales</taxon>
        <taxon>Basidiobolaceae</taxon>
        <taxon>Basidiobolus</taxon>
    </lineage>
</organism>
<comment type="cofactor">
    <cofactor evidence="1 6">
        <name>pyridoxal 5'-phosphate</name>
        <dbReference type="ChEBI" id="CHEBI:597326"/>
    </cofactor>
</comment>
<dbReference type="PANTHER" id="PTHR21152">
    <property type="entry name" value="AMINOTRANSFERASE CLASS V"/>
    <property type="match status" value="1"/>
</dbReference>
<protein>
    <recommendedName>
        <fullName evidence="7">Aminotransferase class V domain-containing protein</fullName>
    </recommendedName>
</protein>
<dbReference type="PANTHER" id="PTHR21152:SF24">
    <property type="entry name" value="ALANINE--GLYOXYLATE AMINOTRANSFERASE 1"/>
    <property type="match status" value="1"/>
</dbReference>
<evidence type="ECO:0000313" key="9">
    <source>
        <dbReference type="Proteomes" id="UP001479436"/>
    </source>
</evidence>
<comment type="caution">
    <text evidence="8">The sequence shown here is derived from an EMBL/GenBank/DDBJ whole genome shotgun (WGS) entry which is preliminary data.</text>
</comment>
<comment type="similarity">
    <text evidence="5">Belongs to the class-V pyridoxal-phosphate-dependent aminotransferase family.</text>
</comment>
<dbReference type="Gene3D" id="3.40.640.10">
    <property type="entry name" value="Type I PLP-dependent aspartate aminotransferase-like (Major domain)"/>
    <property type="match status" value="1"/>
</dbReference>
<evidence type="ECO:0000256" key="3">
    <source>
        <dbReference type="ARBA" id="ARBA00022679"/>
    </source>
</evidence>
<evidence type="ECO:0000256" key="2">
    <source>
        <dbReference type="ARBA" id="ARBA00022576"/>
    </source>
</evidence>